<proteinExistence type="predicted"/>
<dbReference type="RefSeq" id="WP_159963630.1">
    <property type="nucleotide sequence ID" value="NZ_APKE01000002.1"/>
</dbReference>
<feature type="transmembrane region" description="Helical" evidence="5">
    <location>
        <begin position="74"/>
        <end position="91"/>
    </location>
</feature>
<keyword evidence="4 5" id="KW-0472">Membrane</keyword>
<reference evidence="7" key="1">
    <citation type="submission" date="2013-03" db="EMBL/GenBank/DDBJ databases">
        <title>Genome Sequence of the Profundibacterium mesophilum strain KAUST100406-0324T from Red Sea, a novel genus in the family Rhodobacteraceae.</title>
        <authorList>
            <person name="Essack M."/>
            <person name="Alam I."/>
            <person name="Lafi F."/>
            <person name="Alawi W."/>
            <person name="Kamanu F."/>
            <person name="Al-Suwailem A."/>
            <person name="Lee O.O."/>
            <person name="Xu Y."/>
            <person name="Bajic V."/>
            <person name="Qian P.-Y."/>
            <person name="Archer J."/>
        </authorList>
    </citation>
    <scope>NUCLEOTIDE SEQUENCE</scope>
    <source>
        <strain evidence="7">KAUST100406-0324</strain>
    </source>
</reference>
<organism evidence="7 8">
    <name type="scientific">Profundibacterium mesophilum KAUST100406-0324</name>
    <dbReference type="NCBI Taxonomy" id="1037889"/>
    <lineage>
        <taxon>Bacteria</taxon>
        <taxon>Pseudomonadati</taxon>
        <taxon>Pseudomonadota</taxon>
        <taxon>Alphaproteobacteria</taxon>
        <taxon>Rhodobacterales</taxon>
        <taxon>Roseobacteraceae</taxon>
        <taxon>Profundibacterium</taxon>
    </lineage>
</organism>
<feature type="domain" description="EamA" evidence="6">
    <location>
        <begin position="159"/>
        <end position="291"/>
    </location>
</feature>
<feature type="domain" description="EamA" evidence="6">
    <location>
        <begin position="16"/>
        <end position="143"/>
    </location>
</feature>
<dbReference type="Gene3D" id="1.10.3730.20">
    <property type="match status" value="1"/>
</dbReference>
<dbReference type="InterPro" id="IPR037185">
    <property type="entry name" value="EmrE-like"/>
</dbReference>
<feature type="transmembrane region" description="Helical" evidence="5">
    <location>
        <begin position="45"/>
        <end position="62"/>
    </location>
</feature>
<comment type="subcellular location">
    <subcellularLocation>
        <location evidence="1">Membrane</location>
        <topology evidence="1">Multi-pass membrane protein</topology>
    </subcellularLocation>
</comment>
<feature type="transmembrane region" description="Helical" evidence="5">
    <location>
        <begin position="274"/>
        <end position="291"/>
    </location>
</feature>
<dbReference type="PANTHER" id="PTHR32322:SF9">
    <property type="entry name" value="AMINO-ACID METABOLITE EFFLUX PUMP-RELATED"/>
    <property type="match status" value="1"/>
</dbReference>
<evidence type="ECO:0000256" key="3">
    <source>
        <dbReference type="ARBA" id="ARBA00022989"/>
    </source>
</evidence>
<evidence type="ECO:0000313" key="8">
    <source>
        <dbReference type="Proteomes" id="UP000698242"/>
    </source>
</evidence>
<evidence type="ECO:0000256" key="1">
    <source>
        <dbReference type="ARBA" id="ARBA00004141"/>
    </source>
</evidence>
<protein>
    <submittedName>
        <fullName evidence="7">ABC transporter membrane spanning protein</fullName>
    </submittedName>
</protein>
<dbReference type="PANTHER" id="PTHR32322">
    <property type="entry name" value="INNER MEMBRANE TRANSPORTER"/>
    <property type="match status" value="1"/>
</dbReference>
<dbReference type="EMBL" id="APKE01000002">
    <property type="protein sequence ID" value="KAF0677465.1"/>
    <property type="molecule type" value="Genomic_DNA"/>
</dbReference>
<dbReference type="Pfam" id="PF00892">
    <property type="entry name" value="EamA"/>
    <property type="match status" value="2"/>
</dbReference>
<feature type="transmembrane region" description="Helical" evidence="5">
    <location>
        <begin position="187"/>
        <end position="207"/>
    </location>
</feature>
<dbReference type="AlphaFoldDB" id="A0A921NSZ8"/>
<name>A0A921NSZ8_9RHOB</name>
<dbReference type="GO" id="GO:0016020">
    <property type="term" value="C:membrane"/>
    <property type="evidence" value="ECO:0007669"/>
    <property type="project" value="UniProtKB-SubCell"/>
</dbReference>
<feature type="transmembrane region" description="Helical" evidence="5">
    <location>
        <begin position="219"/>
        <end position="237"/>
    </location>
</feature>
<feature type="transmembrane region" description="Helical" evidence="5">
    <location>
        <begin position="133"/>
        <end position="151"/>
    </location>
</feature>
<dbReference type="Proteomes" id="UP000698242">
    <property type="component" value="Unassembled WGS sequence"/>
</dbReference>
<feature type="transmembrane region" description="Helical" evidence="5">
    <location>
        <begin position="157"/>
        <end position="175"/>
    </location>
</feature>
<dbReference type="OrthoDB" id="9810556at2"/>
<evidence type="ECO:0000259" key="6">
    <source>
        <dbReference type="Pfam" id="PF00892"/>
    </source>
</evidence>
<keyword evidence="3 5" id="KW-1133">Transmembrane helix</keyword>
<dbReference type="SUPFAM" id="SSF103481">
    <property type="entry name" value="Multidrug resistance efflux transporter EmrE"/>
    <property type="match status" value="2"/>
</dbReference>
<sequence length="302" mass="31034">MISQKSLTSRSWAELVVLSAIWGGSFMAIRIALDEMGVASVVAHRVFWAAVILWGAVAWMRIPVPAAPRVWADFAVMGLLNNVIPFTLMAWGQRTIETGLTSILNASTAIFGVIVAAVFFTDERLTARRAAGVGLGFAGVITVIGPGALTALDLRSLAQIAVLGGTLSYALAGAWGRARLSHLPPVLCAAGMLSASAAIMVPAALLIDGMPGPISGGGIAAIAYYALAATALAYLLYYRVLAAAGSGNLMLCTLLIAPIAILLGAVFLGEQLAPGAYAGFALLAAGLAIIARRPLPKTPEPG</sequence>
<feature type="transmembrane region" description="Helical" evidence="5">
    <location>
        <begin position="249"/>
        <end position="268"/>
    </location>
</feature>
<evidence type="ECO:0000256" key="5">
    <source>
        <dbReference type="SAM" id="Phobius"/>
    </source>
</evidence>
<evidence type="ECO:0000256" key="2">
    <source>
        <dbReference type="ARBA" id="ARBA00022692"/>
    </source>
</evidence>
<comment type="caution">
    <text evidence="7">The sequence shown here is derived from an EMBL/GenBank/DDBJ whole genome shotgun (WGS) entry which is preliminary data.</text>
</comment>
<feature type="transmembrane region" description="Helical" evidence="5">
    <location>
        <begin position="103"/>
        <end position="121"/>
    </location>
</feature>
<gene>
    <name evidence="7" type="ORF">PMES_00158</name>
</gene>
<dbReference type="InterPro" id="IPR050638">
    <property type="entry name" value="AA-Vitamin_Transporters"/>
</dbReference>
<accession>A0A921NSZ8</accession>
<keyword evidence="2 5" id="KW-0812">Transmembrane</keyword>
<feature type="transmembrane region" description="Helical" evidence="5">
    <location>
        <begin position="12"/>
        <end position="33"/>
    </location>
</feature>
<dbReference type="InterPro" id="IPR000620">
    <property type="entry name" value="EamA_dom"/>
</dbReference>
<evidence type="ECO:0000256" key="4">
    <source>
        <dbReference type="ARBA" id="ARBA00023136"/>
    </source>
</evidence>
<keyword evidence="8" id="KW-1185">Reference proteome</keyword>
<evidence type="ECO:0000313" key="7">
    <source>
        <dbReference type="EMBL" id="KAF0677465.1"/>
    </source>
</evidence>